<evidence type="ECO:0000313" key="2">
    <source>
        <dbReference type="Proteomes" id="UP000017396"/>
    </source>
</evidence>
<dbReference type="STRING" id="1183438.GKIL_0224"/>
<organism evidence="1 2">
    <name type="scientific">Gloeobacter kilaueensis (strain ATCC BAA-2537 / CCAP 1431/1 / ULC 316 / JS1)</name>
    <dbReference type="NCBI Taxonomy" id="1183438"/>
    <lineage>
        <taxon>Bacteria</taxon>
        <taxon>Bacillati</taxon>
        <taxon>Cyanobacteriota</taxon>
        <taxon>Cyanophyceae</taxon>
        <taxon>Gloeobacterales</taxon>
        <taxon>Gloeobacteraceae</taxon>
        <taxon>Gloeobacter</taxon>
    </lineage>
</organism>
<gene>
    <name evidence="1" type="ORF">GKIL_0224</name>
</gene>
<evidence type="ECO:0000313" key="1">
    <source>
        <dbReference type="EMBL" id="AGY56471.1"/>
    </source>
</evidence>
<dbReference type="OrthoDB" id="560556at2"/>
<dbReference type="KEGG" id="glj:GKIL_0224"/>
<dbReference type="RefSeq" id="WP_023171477.1">
    <property type="nucleotide sequence ID" value="NC_022600.1"/>
</dbReference>
<name>U5QC86_GLOK1</name>
<dbReference type="Proteomes" id="UP000017396">
    <property type="component" value="Chromosome"/>
</dbReference>
<accession>U5QC86</accession>
<dbReference type="EMBL" id="CP003587">
    <property type="protein sequence ID" value="AGY56471.1"/>
    <property type="molecule type" value="Genomic_DNA"/>
</dbReference>
<protein>
    <submittedName>
        <fullName evidence="1">Uncharacterized protein</fullName>
    </submittedName>
</protein>
<dbReference type="HOGENOM" id="CLU_2180101_0_0_3"/>
<dbReference type="AlphaFoldDB" id="U5QC86"/>
<sequence>MAETPWWLEEWCRQNGYSEPCWVDEPDQVLGGRWWAFPPQGVMPLPVDPLGIGEAFKTIDRVMDSFEQGVDEVLGQVDLHFSPIVEQIEDTCESVFKAWGLDRIFVDDE</sequence>
<keyword evidence="2" id="KW-1185">Reference proteome</keyword>
<proteinExistence type="predicted"/>
<reference evidence="1 2" key="1">
    <citation type="journal article" date="2013" name="PLoS ONE">
        <title>Cultivation and Complete Genome Sequencing of Gloeobacter kilaueensis sp. nov., from a Lava Cave in Kilauea Caldera, Hawai'i.</title>
        <authorList>
            <person name="Saw J.H."/>
            <person name="Schatz M."/>
            <person name="Brown M.V."/>
            <person name="Kunkel D.D."/>
            <person name="Foster J.S."/>
            <person name="Shick H."/>
            <person name="Christensen S."/>
            <person name="Hou S."/>
            <person name="Wan X."/>
            <person name="Donachie S.P."/>
        </authorList>
    </citation>
    <scope>NUCLEOTIDE SEQUENCE [LARGE SCALE GENOMIC DNA]</scope>
    <source>
        <strain evidence="2">JS</strain>
    </source>
</reference>